<evidence type="ECO:0000256" key="2">
    <source>
        <dbReference type="ARBA" id="ARBA00006052"/>
    </source>
</evidence>
<comment type="caution">
    <text evidence="8">The sequence shown here is derived from an EMBL/GenBank/DDBJ whole genome shotgun (WGS) entry which is preliminary data.</text>
</comment>
<evidence type="ECO:0000313" key="9">
    <source>
        <dbReference type="Proteomes" id="UP001597104"/>
    </source>
</evidence>
<evidence type="ECO:0000313" key="8">
    <source>
        <dbReference type="EMBL" id="MFD0897635.1"/>
    </source>
</evidence>
<keyword evidence="6 8" id="KW-0456">Lyase</keyword>
<name>A0ABW3ED50_9LACO</name>
<dbReference type="Proteomes" id="UP001597104">
    <property type="component" value="Unassembled WGS sequence"/>
</dbReference>
<dbReference type="GO" id="GO:0004612">
    <property type="term" value="F:phosphoenolpyruvate carboxykinase (ATP) activity"/>
    <property type="evidence" value="ECO:0007669"/>
    <property type="project" value="UniProtKB-EC"/>
</dbReference>
<dbReference type="RefSeq" id="WP_137637563.1">
    <property type="nucleotide sequence ID" value="NZ_BJDN01000010.1"/>
</dbReference>
<dbReference type="InterPro" id="IPR001272">
    <property type="entry name" value="PEP_carboxykinase_ATP"/>
</dbReference>
<evidence type="ECO:0000256" key="5">
    <source>
        <dbReference type="ARBA" id="ARBA00022840"/>
    </source>
</evidence>
<evidence type="ECO:0000256" key="4">
    <source>
        <dbReference type="ARBA" id="ARBA00022741"/>
    </source>
</evidence>
<evidence type="ECO:0000256" key="3">
    <source>
        <dbReference type="ARBA" id="ARBA00012363"/>
    </source>
</evidence>
<organism evidence="8 9">
    <name type="scientific">Loigolactobacillus binensis</name>
    <dbReference type="NCBI Taxonomy" id="2559922"/>
    <lineage>
        <taxon>Bacteria</taxon>
        <taxon>Bacillati</taxon>
        <taxon>Bacillota</taxon>
        <taxon>Bacilli</taxon>
        <taxon>Lactobacillales</taxon>
        <taxon>Lactobacillaceae</taxon>
        <taxon>Loigolactobacillus</taxon>
    </lineage>
</organism>
<accession>A0ABW3ED50</accession>
<evidence type="ECO:0000256" key="1">
    <source>
        <dbReference type="ARBA" id="ARBA00004742"/>
    </source>
</evidence>
<comment type="pathway">
    <text evidence="1">Carbohydrate biosynthesis; gluconeogenesis.</text>
</comment>
<sequence length="557" mass="61866">MSTIVRYNEKDIRAANPLFSQIRTTIESAFYGNNMLAVNDVATAYKLAKIAPETTVTDLPISHAAELGLPADAVMLVNNHGRVIGRTAAARRRIGDPDVDDVKMAGLLRDAIFAGTQQQFYKTQVVVGLDEDFMIGAHLAVPKGYENNLLSYLLNFQPLNQAYQTRYRQSKPYPEGDIFIYADPSFHHPEFPDGLALFDAKHNVAAILGMRYFGELKKATLSLAWATAHRHGYVACHGGEKAFHFANRPDQVFAMFGLSGSGKSTLTHAKHGGRFKTTVLHDDAFIISRTDGSSVALEPAYFDKTNDYPSGTEETKYFMTLMNVGVTLNQTGKKVLVTEDLRNGNGRTVKSRYASANRVDKEAAPIDAIFWIMKDDSLPPVIQITDPTLAATFGATLATKRSSAENLVGTVDRNALVIEPFADPFRAYPLAEDYADFKGLFAERQVACYILNTGFYNGKKISKEVTLSILEAIVEQKITWQAFGSLAHLNYAPLAEFPVDFSDPTYQTLLTTRLQIRLDWITHYEKTHPQAPLPAEISQSLTNKRTIILYLELKKNC</sequence>
<keyword evidence="5" id="KW-0067">ATP-binding</keyword>
<dbReference type="InterPro" id="IPR013035">
    <property type="entry name" value="PEP_carboxykinase_C"/>
</dbReference>
<gene>
    <name evidence="8" type="ORF">ACFQZ7_07760</name>
</gene>
<proteinExistence type="inferred from homology"/>
<keyword evidence="9" id="KW-1185">Reference proteome</keyword>
<dbReference type="SUPFAM" id="SSF53795">
    <property type="entry name" value="PEP carboxykinase-like"/>
    <property type="match status" value="1"/>
</dbReference>
<dbReference type="SUPFAM" id="SSF68923">
    <property type="entry name" value="PEP carboxykinase N-terminal domain"/>
    <property type="match status" value="1"/>
</dbReference>
<dbReference type="Gene3D" id="3.90.228.20">
    <property type="match status" value="1"/>
</dbReference>
<evidence type="ECO:0000256" key="6">
    <source>
        <dbReference type="ARBA" id="ARBA00023239"/>
    </source>
</evidence>
<evidence type="ECO:0000256" key="7">
    <source>
        <dbReference type="ARBA" id="ARBA00047371"/>
    </source>
</evidence>
<protein>
    <recommendedName>
        <fullName evidence="3">phosphoenolpyruvate carboxykinase (ATP)</fullName>
        <ecNumber evidence="3">4.1.1.49</ecNumber>
    </recommendedName>
</protein>
<dbReference type="Pfam" id="PF01293">
    <property type="entry name" value="PEPCK_ATP"/>
    <property type="match status" value="1"/>
</dbReference>
<dbReference type="InterPro" id="IPR008210">
    <property type="entry name" value="PEP_carboxykinase_N"/>
</dbReference>
<dbReference type="EMBL" id="JBHTIO010000037">
    <property type="protein sequence ID" value="MFD0897635.1"/>
    <property type="molecule type" value="Genomic_DNA"/>
</dbReference>
<dbReference type="EC" id="4.1.1.49" evidence="3"/>
<comment type="catalytic activity">
    <reaction evidence="7">
        <text>oxaloacetate + ATP = phosphoenolpyruvate + ADP + CO2</text>
        <dbReference type="Rhea" id="RHEA:18617"/>
        <dbReference type="ChEBI" id="CHEBI:16452"/>
        <dbReference type="ChEBI" id="CHEBI:16526"/>
        <dbReference type="ChEBI" id="CHEBI:30616"/>
        <dbReference type="ChEBI" id="CHEBI:58702"/>
        <dbReference type="ChEBI" id="CHEBI:456216"/>
        <dbReference type="EC" id="4.1.1.49"/>
    </reaction>
</comment>
<comment type="similarity">
    <text evidence="2">Belongs to the phosphoenolpyruvate carboxykinase (ATP) family.</text>
</comment>
<keyword evidence="4" id="KW-0547">Nucleotide-binding</keyword>
<reference evidence="9" key="1">
    <citation type="journal article" date="2019" name="Int. J. Syst. Evol. Microbiol.">
        <title>The Global Catalogue of Microorganisms (GCM) 10K type strain sequencing project: providing services to taxonomists for standard genome sequencing and annotation.</title>
        <authorList>
            <consortium name="The Broad Institute Genomics Platform"/>
            <consortium name="The Broad Institute Genome Sequencing Center for Infectious Disease"/>
            <person name="Wu L."/>
            <person name="Ma J."/>
        </authorList>
    </citation>
    <scope>NUCLEOTIDE SEQUENCE [LARGE SCALE GENOMIC DNA]</scope>
    <source>
        <strain evidence="9">CCM 8925</strain>
    </source>
</reference>